<dbReference type="PROSITE" id="PS51677">
    <property type="entry name" value="NODB"/>
    <property type="match status" value="1"/>
</dbReference>
<dbReference type="Proteomes" id="UP000826725">
    <property type="component" value="Chromosome"/>
</dbReference>
<sequence length="309" mass="35078">MCEIEKTTGLRIDVDTLRGTRQGVPALLEDLARFGIKATFFFSVGPDNMGRHLRRLIRPAFFLKMIRSNGASLYGWDILFRGTFGPGPIIGYRCGDIIRKTAEAGHETGLHAWDHHLWQNKIETLDIGRIYTELTKGKELLEQLTSQPVYCSAAPGWRATDKSLLEKELLKFHYNADCRGTSLFFPKVNGKTLTQPQVPTTLPTYDEVIGRKGITMTTYNDHLLSLIKPDRLNVLTIHAEVEGLYCRQLFREFLAMAQEKNIRFVPLKTILKTDKPLSVSPVTRKKTTGRDGWISQQYQNYQTGTANDT</sequence>
<dbReference type="GO" id="GO:0005975">
    <property type="term" value="P:carbohydrate metabolic process"/>
    <property type="evidence" value="ECO:0007669"/>
    <property type="project" value="InterPro"/>
</dbReference>
<dbReference type="Pfam" id="PF01522">
    <property type="entry name" value="Polysacc_deac_1"/>
    <property type="match status" value="1"/>
</dbReference>
<dbReference type="RefSeq" id="WP_228854128.1">
    <property type="nucleotide sequence ID" value="NZ_AP024086.1"/>
</dbReference>
<dbReference type="PANTHER" id="PTHR10587:SF137">
    <property type="entry name" value="4-DEOXY-4-FORMAMIDO-L-ARABINOSE-PHOSPHOUNDECAPRENOL DEFORMYLASE ARND-RELATED"/>
    <property type="match status" value="1"/>
</dbReference>
<dbReference type="InterPro" id="IPR002509">
    <property type="entry name" value="NODB_dom"/>
</dbReference>
<organism evidence="2 3">
    <name type="scientific">Desulfomarina profundi</name>
    <dbReference type="NCBI Taxonomy" id="2772557"/>
    <lineage>
        <taxon>Bacteria</taxon>
        <taxon>Pseudomonadati</taxon>
        <taxon>Thermodesulfobacteriota</taxon>
        <taxon>Desulfobulbia</taxon>
        <taxon>Desulfobulbales</taxon>
        <taxon>Desulfobulbaceae</taxon>
        <taxon>Desulfomarina</taxon>
    </lineage>
</organism>
<dbReference type="KEGG" id="dbk:DGMP_23980"/>
<reference evidence="2" key="1">
    <citation type="submission" date="2020-09" db="EMBL/GenBank/DDBJ databases">
        <title>Desulfogranum mesoprofundum gen. nov., sp. nov., a novel mesophilic, sulfate-reducing chemolithoautotroph isolated from a deep-sea hydrothermal vent chimney in the Suiyo Seamount.</title>
        <authorList>
            <person name="Hashimoto Y."/>
            <person name="Nakagawa S."/>
        </authorList>
    </citation>
    <scope>NUCLEOTIDE SEQUENCE</scope>
    <source>
        <strain evidence="2">KT2</strain>
    </source>
</reference>
<dbReference type="EMBL" id="AP024086">
    <property type="protein sequence ID" value="BCL61705.1"/>
    <property type="molecule type" value="Genomic_DNA"/>
</dbReference>
<evidence type="ECO:0000259" key="1">
    <source>
        <dbReference type="PROSITE" id="PS51677"/>
    </source>
</evidence>
<keyword evidence="3" id="KW-1185">Reference proteome</keyword>
<dbReference type="PANTHER" id="PTHR10587">
    <property type="entry name" value="GLYCOSYL TRANSFERASE-RELATED"/>
    <property type="match status" value="1"/>
</dbReference>
<accession>A0A8D5FJ30</accession>
<gene>
    <name evidence="2" type="primary">arnD</name>
    <name evidence="2" type="ORF">DGMP_23980</name>
</gene>
<proteinExistence type="predicted"/>
<name>A0A8D5FJ30_9BACT</name>
<dbReference type="AlphaFoldDB" id="A0A8D5FJ30"/>
<evidence type="ECO:0000313" key="3">
    <source>
        <dbReference type="Proteomes" id="UP000826725"/>
    </source>
</evidence>
<evidence type="ECO:0000313" key="2">
    <source>
        <dbReference type="EMBL" id="BCL61705.1"/>
    </source>
</evidence>
<feature type="domain" description="NodB homology" evidence="1">
    <location>
        <begin position="6"/>
        <end position="265"/>
    </location>
</feature>
<dbReference type="GO" id="GO:0016810">
    <property type="term" value="F:hydrolase activity, acting on carbon-nitrogen (but not peptide) bonds"/>
    <property type="evidence" value="ECO:0007669"/>
    <property type="project" value="InterPro"/>
</dbReference>
<protein>
    <submittedName>
        <fullName evidence="2">4-deoxy-4-formamido-L-arabinose-phosphoundecaprenol deformylase ArnD</fullName>
    </submittedName>
</protein>
<dbReference type="InterPro" id="IPR050248">
    <property type="entry name" value="Polysacc_deacetylase_ArnD"/>
</dbReference>